<dbReference type="RefSeq" id="WP_147191424.1">
    <property type="nucleotide sequence ID" value="NZ_CP042435.1"/>
</dbReference>
<dbReference type="InterPro" id="IPR011051">
    <property type="entry name" value="RmlC_Cupin_sf"/>
</dbReference>
<sequence>MSTGKVILTSNKKGTKTANSEYTFHISSYDTDGKVCLYEALFKNHQQNKSVHYHKLITETFTVLEGEFYFYLDKDEYVLGKGDSLVIPPYTIHGFRSKAPNSRVMIAFSDSRNRDDFFIELAQIVNGEMILNAEETEAFYNKYDQYNVPL</sequence>
<dbReference type="SUPFAM" id="SSF51182">
    <property type="entry name" value="RmlC-like cupins"/>
    <property type="match status" value="1"/>
</dbReference>
<gene>
    <name evidence="2" type="ORF">FRZ67_16935</name>
</gene>
<dbReference type="OrthoDB" id="1423961at2"/>
<dbReference type="KEGG" id="pgin:FRZ67_16935"/>
<dbReference type="InterPro" id="IPR013096">
    <property type="entry name" value="Cupin_2"/>
</dbReference>
<proteinExistence type="predicted"/>
<reference evidence="2 3" key="1">
    <citation type="journal article" date="2016" name="Int. J. Syst. Evol. Microbiol.">
        <title>Panacibacter ginsenosidivorans gen. nov., sp. nov., with ginsenoside converting activity isolated from soil of a ginseng field.</title>
        <authorList>
            <person name="Siddiqi M.Z."/>
            <person name="Muhammad Shafi S."/>
            <person name="Choi K.D."/>
            <person name="Im W.T."/>
        </authorList>
    </citation>
    <scope>NUCLEOTIDE SEQUENCE [LARGE SCALE GENOMIC DNA]</scope>
    <source>
        <strain evidence="2 3">Gsoil1550</strain>
    </source>
</reference>
<dbReference type="InterPro" id="IPR014710">
    <property type="entry name" value="RmlC-like_jellyroll"/>
</dbReference>
<feature type="domain" description="Cupin type-2" evidence="1">
    <location>
        <begin position="50"/>
        <end position="98"/>
    </location>
</feature>
<dbReference type="AlphaFoldDB" id="A0A5B8VD70"/>
<dbReference type="Gene3D" id="2.60.120.10">
    <property type="entry name" value="Jelly Rolls"/>
    <property type="match status" value="1"/>
</dbReference>
<name>A0A5B8VD70_9BACT</name>
<dbReference type="InterPro" id="IPR053146">
    <property type="entry name" value="QDO-like"/>
</dbReference>
<keyword evidence="3" id="KW-1185">Reference proteome</keyword>
<dbReference type="PANTHER" id="PTHR36440:SF1">
    <property type="entry name" value="PUTATIVE (AFU_ORTHOLOGUE AFUA_8G07350)-RELATED"/>
    <property type="match status" value="1"/>
</dbReference>
<dbReference type="PANTHER" id="PTHR36440">
    <property type="entry name" value="PUTATIVE (AFU_ORTHOLOGUE AFUA_8G07350)-RELATED"/>
    <property type="match status" value="1"/>
</dbReference>
<evidence type="ECO:0000313" key="2">
    <source>
        <dbReference type="EMBL" id="QEC68911.1"/>
    </source>
</evidence>
<organism evidence="2 3">
    <name type="scientific">Panacibacter ginsenosidivorans</name>
    <dbReference type="NCBI Taxonomy" id="1813871"/>
    <lineage>
        <taxon>Bacteria</taxon>
        <taxon>Pseudomonadati</taxon>
        <taxon>Bacteroidota</taxon>
        <taxon>Chitinophagia</taxon>
        <taxon>Chitinophagales</taxon>
        <taxon>Chitinophagaceae</taxon>
        <taxon>Panacibacter</taxon>
    </lineage>
</organism>
<dbReference type="Proteomes" id="UP000321533">
    <property type="component" value="Chromosome"/>
</dbReference>
<dbReference type="Pfam" id="PF07883">
    <property type="entry name" value="Cupin_2"/>
    <property type="match status" value="1"/>
</dbReference>
<evidence type="ECO:0000259" key="1">
    <source>
        <dbReference type="Pfam" id="PF07883"/>
    </source>
</evidence>
<protein>
    <submittedName>
        <fullName evidence="2">Cupin domain-containing protein</fullName>
    </submittedName>
</protein>
<dbReference type="EMBL" id="CP042435">
    <property type="protein sequence ID" value="QEC68911.1"/>
    <property type="molecule type" value="Genomic_DNA"/>
</dbReference>
<accession>A0A5B8VD70</accession>
<evidence type="ECO:0000313" key="3">
    <source>
        <dbReference type="Proteomes" id="UP000321533"/>
    </source>
</evidence>